<dbReference type="EMBL" id="LGAV01000008">
    <property type="protein sequence ID" value="KOS12899.1"/>
    <property type="molecule type" value="Genomic_DNA"/>
</dbReference>
<feature type="region of interest" description="Disordered" evidence="7">
    <location>
        <begin position="565"/>
        <end position="597"/>
    </location>
</feature>
<dbReference type="STRING" id="77020.A0A0M9VN33"/>
<comment type="subcellular location">
    <subcellularLocation>
        <location evidence="1">Vacuole membrane</location>
        <topology evidence="1">Peripheral membrane protein</topology>
    </subcellularLocation>
</comment>
<dbReference type="InterPro" id="IPR000591">
    <property type="entry name" value="DEP_dom"/>
</dbReference>
<dbReference type="PANTHER" id="PTHR13179:SF8">
    <property type="entry name" value="GATOR COMPLEX PROTEIN DEPDC5"/>
    <property type="match status" value="1"/>
</dbReference>
<evidence type="ECO:0000259" key="8">
    <source>
        <dbReference type="PROSITE" id="PS50186"/>
    </source>
</evidence>
<dbReference type="Pfam" id="PF19418">
    <property type="entry name" value="DEPDC5_CTD"/>
    <property type="match status" value="1"/>
</dbReference>
<feature type="domain" description="DEP" evidence="8">
    <location>
        <begin position="1190"/>
        <end position="1265"/>
    </location>
</feature>
<dbReference type="GO" id="GO:0010508">
    <property type="term" value="P:positive regulation of autophagy"/>
    <property type="evidence" value="ECO:0007669"/>
    <property type="project" value="TreeGrafter"/>
</dbReference>
<dbReference type="InterPro" id="IPR036390">
    <property type="entry name" value="WH_DNA-bd_sf"/>
</dbReference>
<dbReference type="SUPFAM" id="SSF46785">
    <property type="entry name" value="Winged helix' DNA-binding domain"/>
    <property type="match status" value="1"/>
</dbReference>
<dbReference type="Proteomes" id="UP000037751">
    <property type="component" value="Unassembled WGS sequence"/>
</dbReference>
<dbReference type="GO" id="GO:0035556">
    <property type="term" value="P:intracellular signal transduction"/>
    <property type="evidence" value="ECO:0007669"/>
    <property type="project" value="InterPro"/>
</dbReference>
<feature type="compositionally biased region" description="Polar residues" evidence="7">
    <location>
        <begin position="567"/>
        <end position="597"/>
    </location>
</feature>
<dbReference type="GO" id="GO:1990130">
    <property type="term" value="C:GATOR1 complex"/>
    <property type="evidence" value="ECO:0007669"/>
    <property type="project" value="TreeGrafter"/>
</dbReference>
<dbReference type="InterPro" id="IPR027244">
    <property type="entry name" value="IML1"/>
</dbReference>
<keyword evidence="10" id="KW-1185">Reference proteome</keyword>
<evidence type="ECO:0000256" key="6">
    <source>
        <dbReference type="ARBA" id="ARBA00023136"/>
    </source>
</evidence>
<evidence type="ECO:0000256" key="5">
    <source>
        <dbReference type="ARBA" id="ARBA00022554"/>
    </source>
</evidence>
<dbReference type="Pfam" id="PF24438">
    <property type="entry name" value="IML1_N_fung"/>
    <property type="match status" value="1"/>
</dbReference>
<dbReference type="VEuPathDB" id="FungiDB:Malapachy_0511"/>
<organism evidence="9 10">
    <name type="scientific">Malassezia pachydermatis</name>
    <dbReference type="NCBI Taxonomy" id="77020"/>
    <lineage>
        <taxon>Eukaryota</taxon>
        <taxon>Fungi</taxon>
        <taxon>Dikarya</taxon>
        <taxon>Basidiomycota</taxon>
        <taxon>Ustilaginomycotina</taxon>
        <taxon>Malasseziomycetes</taxon>
        <taxon>Malasseziales</taxon>
        <taxon>Malasseziaceae</taxon>
        <taxon>Malassezia</taxon>
    </lineage>
</organism>
<feature type="compositionally biased region" description="Low complexity" evidence="7">
    <location>
        <begin position="1274"/>
        <end position="1305"/>
    </location>
</feature>
<dbReference type="RefSeq" id="XP_017990531.1">
    <property type="nucleotide sequence ID" value="XM_018135028.1"/>
</dbReference>
<comment type="similarity">
    <text evidence="2">Belongs to the IML1 family.</text>
</comment>
<evidence type="ECO:0000256" key="7">
    <source>
        <dbReference type="SAM" id="MobiDB-lite"/>
    </source>
</evidence>
<accession>A0A0M9VN33</accession>
<evidence type="ECO:0000313" key="10">
    <source>
        <dbReference type="Proteomes" id="UP000037751"/>
    </source>
</evidence>
<dbReference type="Pfam" id="PF00610">
    <property type="entry name" value="DEP"/>
    <property type="match status" value="1"/>
</dbReference>
<dbReference type="Pfam" id="PF12257">
    <property type="entry name" value="IML1"/>
    <property type="match status" value="1"/>
</dbReference>
<dbReference type="InterPro" id="IPR045838">
    <property type="entry name" value="DEPDC5_CTD"/>
</dbReference>
<dbReference type="InterPro" id="IPR057068">
    <property type="entry name" value="IML1_N_fung"/>
</dbReference>
<proteinExistence type="inferred from homology"/>
<dbReference type="InterPro" id="IPR036388">
    <property type="entry name" value="WH-like_DNA-bd_sf"/>
</dbReference>
<dbReference type="PROSITE" id="PS50186">
    <property type="entry name" value="DEP"/>
    <property type="match status" value="1"/>
</dbReference>
<dbReference type="GeneID" id="28726903"/>
<evidence type="ECO:0000256" key="3">
    <source>
        <dbReference type="ARBA" id="ARBA00018529"/>
    </source>
</evidence>
<evidence type="ECO:0000256" key="1">
    <source>
        <dbReference type="ARBA" id="ARBA00004148"/>
    </source>
</evidence>
<dbReference type="SMART" id="SM00049">
    <property type="entry name" value="DEP"/>
    <property type="match status" value="1"/>
</dbReference>
<dbReference type="OrthoDB" id="39497at2759"/>
<feature type="region of interest" description="Disordered" evidence="7">
    <location>
        <begin position="1"/>
        <end position="24"/>
    </location>
</feature>
<evidence type="ECO:0000256" key="4">
    <source>
        <dbReference type="ARBA" id="ARBA00021881"/>
    </source>
</evidence>
<feature type="region of interest" description="Disordered" evidence="7">
    <location>
        <begin position="1274"/>
        <end position="1311"/>
    </location>
</feature>
<reference evidence="9 10" key="1">
    <citation type="submission" date="2015-07" db="EMBL/GenBank/DDBJ databases">
        <title>Draft Genome Sequence of Malassezia furfur CBS1878 and Malassezia pachydermatis CBS1879.</title>
        <authorList>
            <person name="Triana S."/>
            <person name="Ohm R."/>
            <person name="Gonzalez A."/>
            <person name="DeCock H."/>
            <person name="Restrepo S."/>
            <person name="Celis A."/>
        </authorList>
    </citation>
    <scope>NUCLEOTIDE SEQUENCE [LARGE SCALE GENOMIC DNA]</scope>
    <source>
        <strain evidence="9 10">CBS 1879</strain>
    </source>
</reference>
<dbReference type="CDD" id="cd04449">
    <property type="entry name" value="DEP_DEPDC5-like"/>
    <property type="match status" value="1"/>
</dbReference>
<dbReference type="Gene3D" id="1.10.10.10">
    <property type="entry name" value="Winged helix-like DNA-binding domain superfamily/Winged helix DNA-binding domain"/>
    <property type="match status" value="1"/>
</dbReference>
<gene>
    <name evidence="9" type="ORF">Malapachy_0511</name>
</gene>
<protein>
    <recommendedName>
        <fullName evidence="3">Vacuolar membrane-associated protein IML1</fullName>
    </recommendedName>
    <alternativeName>
        <fullName evidence="4">Vacuolar membrane-associated protein iml1</fullName>
    </alternativeName>
</protein>
<dbReference type="GO" id="GO:1904262">
    <property type="term" value="P:negative regulation of TORC1 signaling"/>
    <property type="evidence" value="ECO:0007669"/>
    <property type="project" value="TreeGrafter"/>
</dbReference>
<evidence type="ECO:0000313" key="9">
    <source>
        <dbReference type="EMBL" id="KOS12899.1"/>
    </source>
</evidence>
<dbReference type="InterPro" id="IPR048255">
    <property type="entry name" value="IML1_N"/>
</dbReference>
<sequence>MRRRNAASPSGGAHRRNMHDGGSLHDSVTSRVLTLWTHQPPNFSRHDFVMNPSYGLPQISDAELLMVLRASDSEALHVAKHGNGDVWPLLQRAIVFTPIQALADQEVIHRQQQLQLSMSQQVASLADLTNRTQIVLSRTPRSQHQLTHMELYFKGQYLGRADMWRLSLSLLETCIYVGQTVKLPTGLRAKVGRLFIHEHSVASGFVSASVKPIFRTESARARIMVQMSREMWEFDEGGEIYYEKVLQGFLPALLRKWDVVGTSHRVSVVLFTRVLYEESERAHLEGLPVQRTDNGQYYVDYYKVVMELDSMRNWPHVMRRLKEEFFRFQHDILLQARWSQGRVVPTQLEDEDIRQDSAVGGRVLLGRFAPAYEGNILESINLALNSAERHYIDRDLSHTGFMLIVVTAGTGHFYVDKTLLRLTTQRVFDLGLAVDLVCMSQMPLHVVPVFHYMSTVTSDASGSRLVRGSTDPLFFDNMSHAPREMFHNMPFWVNCSFYNMEQDRPYWESQFVSRCRMDGVGVSELLSAGQQELALPYMNLGAGSSGLSTFLREQHDRDIFALEPRSMPNTAPTTPHLSTNGGPTWSTQPSCVSSQTSTPTRVAPLLAHASPALSTASDMTHKITSTVPSHRSPWRISAAQLASTTRAPSIASSRRSTRTITLDDPGKALAMVGETVTSLVAVPQGSVSQATRPARGSTTSLWRKLFSFPRPDRRHVITQATAGDASRLLCEALGRSSPASTATTQESVLVVHSTVDETRFDATAEHYDTGDAMASPVVSTYVADSPSHSLSPVSKMTATMATATAMTGANTTASGLPGPMTAQEGGDWDTSTETPRLDPSNLRQAFSEHNAMLLRWQYVFLERSNHHAVKWWSMTMPASLPLTTRYLPTEHELATSWHEYPYTVSVHSDTRSIMLRRGSSTSPALAMLREMCAQRLAQGFQLVERAVLRPGVAPGTRDAKQYVIRHPSELLRPGNFADGDPLYLSTMNQVHCISYHRPTGMIHVTRYVKKVPYSTAPYSYRCCIWPRLQAGFKVASTPFSYPDPHAYNWTYLDSMIAGYEDTFTESLRYWRARFVVVPSEGSPSPYLTSSGEPLNDEETRLLGMDRLADLFARAEYHAPGQPHRSRALPLRFLPTTLDPSCSLHDTAFLDALTALNQEISRHGISLDTNRPQQKAHDLSLKALAEAMHHARAALKVHDRVWHRVRYPDTFTGADLVSWLCRSYADIHTREDAVQWGRKLLEAHLIEHVTASHSFMDGHYFYRLLEVERGWHSSEPTSGLSSSTTAPPLANISSSTPTSTSNAARSSHPKRRRIQLSRSMLIDVDPGRRSNRAEVAMLHHDLSHNAENGFNFQIHWLGTTARLIDDLVQTWMRTVERYGLRLVEAPIAQIKDSHHHNPFLSAFPIGLALAPPKKSSYLALCEQVKQIHTIAAYESNNDLESWVVRYVLSRDVLQIEVLFETALVRQFGFVLDQEAQANYPEQIDLHYSSRPNNFDYSQYVHRSGIAFIQVIGGRDGYLWLNNRLLNSHVHMSRSHTSKPIPPPEGDFERRAFQRMCHDKDALASFYETVWDILKRAANGPDNI</sequence>
<keyword evidence="6" id="KW-0472">Membrane</keyword>
<dbReference type="GO" id="GO:0005096">
    <property type="term" value="F:GTPase activator activity"/>
    <property type="evidence" value="ECO:0007669"/>
    <property type="project" value="InterPro"/>
</dbReference>
<dbReference type="PANTHER" id="PTHR13179">
    <property type="entry name" value="DEP DOMAIN CONTAINING PROTEIN 5"/>
    <property type="match status" value="1"/>
</dbReference>
<comment type="caution">
    <text evidence="9">The sequence shown here is derived from an EMBL/GenBank/DDBJ whole genome shotgun (WGS) entry which is preliminary data.</text>
</comment>
<feature type="region of interest" description="Disordered" evidence="7">
    <location>
        <begin position="810"/>
        <end position="835"/>
    </location>
</feature>
<evidence type="ECO:0000256" key="2">
    <source>
        <dbReference type="ARBA" id="ARBA00005643"/>
    </source>
</evidence>
<name>A0A0M9VN33_9BASI</name>
<dbReference type="GO" id="GO:0005774">
    <property type="term" value="C:vacuolar membrane"/>
    <property type="evidence" value="ECO:0007669"/>
    <property type="project" value="UniProtKB-SubCell"/>
</dbReference>
<keyword evidence="5" id="KW-0926">Vacuole</keyword>